<evidence type="ECO:0000256" key="2">
    <source>
        <dbReference type="ARBA" id="ARBA00023125"/>
    </source>
</evidence>
<dbReference type="Pfam" id="PF12833">
    <property type="entry name" value="HTH_18"/>
    <property type="match status" value="1"/>
</dbReference>
<dbReference type="SUPFAM" id="SSF51215">
    <property type="entry name" value="Regulatory protein AraC"/>
    <property type="match status" value="1"/>
</dbReference>
<accession>A0ABU1ZR87</accession>
<comment type="caution">
    <text evidence="6">The sequence shown here is derived from an EMBL/GenBank/DDBJ whole genome shotgun (WGS) entry which is preliminary data.</text>
</comment>
<keyword evidence="1" id="KW-0805">Transcription regulation</keyword>
<evidence type="ECO:0000256" key="4">
    <source>
        <dbReference type="SAM" id="MobiDB-lite"/>
    </source>
</evidence>
<protein>
    <submittedName>
        <fullName evidence="6">AraC-like DNA-binding protein</fullName>
    </submittedName>
</protein>
<dbReference type="SUPFAM" id="SSF46689">
    <property type="entry name" value="Homeodomain-like"/>
    <property type="match status" value="2"/>
</dbReference>
<dbReference type="PANTHER" id="PTHR43280">
    <property type="entry name" value="ARAC-FAMILY TRANSCRIPTIONAL REGULATOR"/>
    <property type="match status" value="1"/>
</dbReference>
<dbReference type="InterPro" id="IPR037923">
    <property type="entry name" value="HTH-like"/>
</dbReference>
<dbReference type="RefSeq" id="WP_310342949.1">
    <property type="nucleotide sequence ID" value="NZ_JAVDXO010000004.1"/>
</dbReference>
<evidence type="ECO:0000313" key="6">
    <source>
        <dbReference type="EMBL" id="MDR7307066.1"/>
    </source>
</evidence>
<feature type="domain" description="HTH araC/xylS-type" evidence="5">
    <location>
        <begin position="211"/>
        <end position="309"/>
    </location>
</feature>
<feature type="region of interest" description="Disordered" evidence="4">
    <location>
        <begin position="1"/>
        <end position="20"/>
    </location>
</feature>
<evidence type="ECO:0000256" key="1">
    <source>
        <dbReference type="ARBA" id="ARBA00023015"/>
    </source>
</evidence>
<dbReference type="EMBL" id="JAVDXO010000004">
    <property type="protein sequence ID" value="MDR7307066.1"/>
    <property type="molecule type" value="Genomic_DNA"/>
</dbReference>
<dbReference type="InterPro" id="IPR009057">
    <property type="entry name" value="Homeodomain-like_sf"/>
</dbReference>
<sequence>MVATHHLHSQQGSQPNRRRAPELEADYNRNPLLGYEPTDEVGFIRCLDHGYPTPLARWHCHDEYELHLITATSGKAFVGDWIGPFEPGHLVLCGPRLPHNWISLDLPDEGVLRRDLVIQFRHEPLEQACHAIPEFSEVLPLLERARHGIEFFGMAETAASHWHVVKSSRGLKRVAAFCDLASDLARCTDYRLLSNVQMRGVENDAELDQINTIVNRITENPSHSQTAAEVAAELAMSESRFSRFFRRATGNTYTDFVNRVRINRACQLLMSSDRYVTNICYDVGFNNVANFNRRFLELKGMTPSEFRKQAESRFGGAPAHAAAA</sequence>
<dbReference type="CDD" id="cd06976">
    <property type="entry name" value="cupin_MtlR-like_N"/>
    <property type="match status" value="1"/>
</dbReference>
<dbReference type="InterPro" id="IPR018062">
    <property type="entry name" value="HTH_AraC-typ_CS"/>
</dbReference>
<dbReference type="PROSITE" id="PS01124">
    <property type="entry name" value="HTH_ARAC_FAMILY_2"/>
    <property type="match status" value="1"/>
</dbReference>
<dbReference type="Proteomes" id="UP001268089">
    <property type="component" value="Unassembled WGS sequence"/>
</dbReference>
<dbReference type="PANTHER" id="PTHR43280:SF27">
    <property type="entry name" value="TRANSCRIPTIONAL REGULATOR MTLR"/>
    <property type="match status" value="1"/>
</dbReference>
<dbReference type="Gene3D" id="1.10.10.60">
    <property type="entry name" value="Homeodomain-like"/>
    <property type="match status" value="2"/>
</dbReference>
<keyword evidence="3" id="KW-0804">Transcription</keyword>
<dbReference type="PROSITE" id="PS00041">
    <property type="entry name" value="HTH_ARAC_FAMILY_1"/>
    <property type="match status" value="1"/>
</dbReference>
<proteinExistence type="predicted"/>
<evidence type="ECO:0000256" key="3">
    <source>
        <dbReference type="ARBA" id="ARBA00023163"/>
    </source>
</evidence>
<gene>
    <name evidence="6" type="ORF">J2X15_002352</name>
</gene>
<keyword evidence="7" id="KW-1185">Reference proteome</keyword>
<reference evidence="6 7" key="1">
    <citation type="submission" date="2023-07" db="EMBL/GenBank/DDBJ databases">
        <title>Sorghum-associated microbial communities from plants grown in Nebraska, USA.</title>
        <authorList>
            <person name="Schachtman D."/>
        </authorList>
    </citation>
    <scope>NUCLEOTIDE SEQUENCE [LARGE SCALE GENOMIC DNA]</scope>
    <source>
        <strain evidence="6 7">BE308</strain>
    </source>
</reference>
<keyword evidence="2" id="KW-0238">DNA-binding</keyword>
<name>A0ABU1ZR87_9BURK</name>
<evidence type="ECO:0000259" key="5">
    <source>
        <dbReference type="PROSITE" id="PS01124"/>
    </source>
</evidence>
<organism evidence="6 7">
    <name type="scientific">Rhodoferax saidenbachensis</name>
    <dbReference type="NCBI Taxonomy" id="1484693"/>
    <lineage>
        <taxon>Bacteria</taxon>
        <taxon>Pseudomonadati</taxon>
        <taxon>Pseudomonadota</taxon>
        <taxon>Betaproteobacteria</taxon>
        <taxon>Burkholderiales</taxon>
        <taxon>Comamonadaceae</taxon>
        <taxon>Rhodoferax</taxon>
    </lineage>
</organism>
<dbReference type="InterPro" id="IPR018060">
    <property type="entry name" value="HTH_AraC"/>
</dbReference>
<dbReference type="SMART" id="SM00342">
    <property type="entry name" value="HTH_ARAC"/>
    <property type="match status" value="1"/>
</dbReference>
<evidence type="ECO:0000313" key="7">
    <source>
        <dbReference type="Proteomes" id="UP001268089"/>
    </source>
</evidence>